<accession>A0ABX7NE80</accession>
<dbReference type="InterPro" id="IPR024079">
    <property type="entry name" value="MetalloPept_cat_dom_sf"/>
</dbReference>
<keyword evidence="3" id="KW-1185">Reference proteome</keyword>
<proteinExistence type="predicted"/>
<dbReference type="Pfam" id="PF12388">
    <property type="entry name" value="Peptidase_M57"/>
    <property type="match status" value="1"/>
</dbReference>
<evidence type="ECO:0000313" key="3">
    <source>
        <dbReference type="Proteomes" id="UP000663090"/>
    </source>
</evidence>
<dbReference type="Gene3D" id="3.40.390.10">
    <property type="entry name" value="Collagenase (Catalytic Domain)"/>
    <property type="match status" value="1"/>
</dbReference>
<evidence type="ECO:0008006" key="4">
    <source>
        <dbReference type="Google" id="ProtNLM"/>
    </source>
</evidence>
<evidence type="ECO:0000256" key="1">
    <source>
        <dbReference type="SAM" id="SignalP"/>
    </source>
</evidence>
<dbReference type="EMBL" id="CP071091">
    <property type="protein sequence ID" value="QSQ17132.1"/>
    <property type="molecule type" value="Genomic_DNA"/>
</dbReference>
<dbReference type="SUPFAM" id="SSF55486">
    <property type="entry name" value="Metalloproteases ('zincins'), catalytic domain"/>
    <property type="match status" value="1"/>
</dbReference>
<dbReference type="InterPro" id="IPR024653">
    <property type="entry name" value="Peptidase_M10/M27/M57"/>
</dbReference>
<feature type="chain" id="PRO_5045304739" description="Peptidase metallopeptidase domain-containing protein" evidence="1">
    <location>
        <begin position="24"/>
        <end position="242"/>
    </location>
</feature>
<dbReference type="RefSeq" id="WP_206718767.1">
    <property type="nucleotide sequence ID" value="NZ_CP071091.1"/>
</dbReference>
<dbReference type="PROSITE" id="PS51257">
    <property type="entry name" value="PROKAR_LIPOPROTEIN"/>
    <property type="match status" value="1"/>
</dbReference>
<organism evidence="2 3">
    <name type="scientific">Myxococcus landrumensis</name>
    <dbReference type="NCBI Taxonomy" id="2813577"/>
    <lineage>
        <taxon>Bacteria</taxon>
        <taxon>Pseudomonadati</taxon>
        <taxon>Myxococcota</taxon>
        <taxon>Myxococcia</taxon>
        <taxon>Myxococcales</taxon>
        <taxon>Cystobacterineae</taxon>
        <taxon>Myxococcaceae</taxon>
        <taxon>Myxococcus</taxon>
    </lineage>
</organism>
<gene>
    <name evidence="2" type="ORF">JY572_14180</name>
</gene>
<protein>
    <recommendedName>
        <fullName evidence="4">Peptidase metallopeptidase domain-containing protein</fullName>
    </recommendedName>
</protein>
<reference evidence="2 3" key="1">
    <citation type="submission" date="2021-02" db="EMBL/GenBank/DDBJ databases">
        <title>De Novo genome assembly of isolated myxobacteria.</title>
        <authorList>
            <person name="Stevens D.C."/>
        </authorList>
    </citation>
    <scope>NUCLEOTIDE SEQUENCE [LARGE SCALE GENOMIC DNA]</scope>
    <source>
        <strain evidence="2 3">SCHIC003</strain>
    </source>
</reference>
<feature type="signal peptide" evidence="1">
    <location>
        <begin position="1"/>
        <end position="23"/>
    </location>
</feature>
<keyword evidence="1" id="KW-0732">Signal</keyword>
<evidence type="ECO:0000313" key="2">
    <source>
        <dbReference type="EMBL" id="QSQ17132.1"/>
    </source>
</evidence>
<name>A0ABX7NE80_9BACT</name>
<sequence length="242" mass="26671">MNKRYRFCSLPAGLVAATLISCGASPEDVATPDTAQQGTHRAGLYYDEYALWWSRTNGETPITVCWETAGFAHEKALVRNAIHRTWAFVGHFDFKEWTDCTSDYSGIRIEISDERSHTSGLGTHIQNVSSGMVLNFTFNNWNQNCQNTLESCIESLAVHEFGHALGFAHEANRPDTPSSCNSPQGSNGTATVGAWDLSSVMNYCNPRYNNNGRLSATDIVGVRQIYHVGPRYIAAVAVTNLL</sequence>
<dbReference type="Proteomes" id="UP000663090">
    <property type="component" value="Chromosome"/>
</dbReference>